<organism evidence="1 2">
    <name type="scientific">Mesorhizobium prunaredense</name>
    <dbReference type="NCBI Taxonomy" id="1631249"/>
    <lineage>
        <taxon>Bacteria</taxon>
        <taxon>Pseudomonadati</taxon>
        <taxon>Pseudomonadota</taxon>
        <taxon>Alphaproteobacteria</taxon>
        <taxon>Hyphomicrobiales</taxon>
        <taxon>Phyllobacteriaceae</taxon>
        <taxon>Mesorhizobium</taxon>
    </lineage>
</organism>
<dbReference type="Proteomes" id="UP000188388">
    <property type="component" value="Unassembled WGS sequence"/>
</dbReference>
<protein>
    <submittedName>
        <fullName evidence="1">Uncharacterized protein</fullName>
    </submittedName>
</protein>
<name>A0A1R3VEM8_9HYPH</name>
<dbReference type="AlphaFoldDB" id="A0A1R3VEM8"/>
<reference evidence="2" key="1">
    <citation type="submission" date="2017-01" db="EMBL/GenBank/DDBJ databases">
        <authorList>
            <person name="Brunel B."/>
        </authorList>
    </citation>
    <scope>NUCLEOTIDE SEQUENCE [LARGE SCALE GENOMIC DNA]</scope>
</reference>
<dbReference type="STRING" id="1631249.BQ8794_320104"/>
<proteinExistence type="predicted"/>
<sequence length="83" mass="8485">MQIAFAIPAAIVSCGCPVAINARIVSAVGTNAQRLLACAVASLTMEDVLLPPAGGVAVVQPVTIRVMPINPICSRFVIGVPFL</sequence>
<dbReference type="EMBL" id="FTPD01000026">
    <property type="protein sequence ID" value="SIT57282.1"/>
    <property type="molecule type" value="Genomic_DNA"/>
</dbReference>
<accession>A0A1R3VEM8</accession>
<keyword evidence="2" id="KW-1185">Reference proteome</keyword>
<evidence type="ECO:0000313" key="2">
    <source>
        <dbReference type="Proteomes" id="UP000188388"/>
    </source>
</evidence>
<gene>
    <name evidence="1" type="ORF">BQ8794_320104</name>
</gene>
<evidence type="ECO:0000313" key="1">
    <source>
        <dbReference type="EMBL" id="SIT57282.1"/>
    </source>
</evidence>